<accession>A0A7M7RFK3</accession>
<dbReference type="PANTHER" id="PTHR13180">
    <property type="entry name" value="SMALL MEMBRANE PROTEIN-RELATED"/>
    <property type="match status" value="1"/>
</dbReference>
<dbReference type="OrthoDB" id="268928at2759"/>
<dbReference type="KEGG" id="spu:577704"/>
<feature type="transmembrane region" description="Helical" evidence="6">
    <location>
        <begin position="58"/>
        <end position="77"/>
    </location>
</feature>
<evidence type="ECO:0000313" key="7">
    <source>
        <dbReference type="EnsemblMetazoa" id="XP_783010"/>
    </source>
</evidence>
<dbReference type="Proteomes" id="UP000007110">
    <property type="component" value="Unassembled WGS sequence"/>
</dbReference>
<evidence type="ECO:0000256" key="2">
    <source>
        <dbReference type="ARBA" id="ARBA00005335"/>
    </source>
</evidence>
<dbReference type="OMA" id="FNNAYHV"/>
<evidence type="ECO:0008006" key="9">
    <source>
        <dbReference type="Google" id="ProtNLM"/>
    </source>
</evidence>
<keyword evidence="5 6" id="KW-0472">Membrane</keyword>
<dbReference type="Pfam" id="PF05255">
    <property type="entry name" value="UPF0220"/>
    <property type="match status" value="1"/>
</dbReference>
<protein>
    <recommendedName>
        <fullName evidence="9">Transmembrane protein 50A</fullName>
    </recommendedName>
</protein>
<keyword evidence="3 6" id="KW-0812">Transmembrane</keyword>
<dbReference type="AlphaFoldDB" id="A0A7M7RFK3"/>
<dbReference type="EnsemblMetazoa" id="XM_777917">
    <property type="protein sequence ID" value="XP_783010"/>
    <property type="gene ID" value="LOC577704"/>
</dbReference>
<dbReference type="InParanoid" id="A0A7M7RFK3"/>
<dbReference type="FunCoup" id="A0A7M7RFK3">
    <property type="interactions" value="982"/>
</dbReference>
<reference evidence="8" key="1">
    <citation type="submission" date="2015-02" db="EMBL/GenBank/DDBJ databases">
        <title>Genome sequencing for Strongylocentrotus purpuratus.</title>
        <authorList>
            <person name="Murali S."/>
            <person name="Liu Y."/>
            <person name="Vee V."/>
            <person name="English A."/>
            <person name="Wang M."/>
            <person name="Skinner E."/>
            <person name="Han Y."/>
            <person name="Muzny D.M."/>
            <person name="Worley K.C."/>
            <person name="Gibbs R.A."/>
        </authorList>
    </citation>
    <scope>NUCLEOTIDE SEQUENCE</scope>
</reference>
<name>A0A7M7RFK3_STRPU</name>
<dbReference type="GO" id="GO:0032511">
    <property type="term" value="P:late endosome to vacuole transport via multivesicular body sorting pathway"/>
    <property type="evidence" value="ECO:0000318"/>
    <property type="project" value="GO_Central"/>
</dbReference>
<reference evidence="7" key="2">
    <citation type="submission" date="2021-01" db="UniProtKB">
        <authorList>
            <consortium name="EnsemblMetazoa"/>
        </authorList>
    </citation>
    <scope>IDENTIFICATION</scope>
</reference>
<dbReference type="RefSeq" id="XP_783010.1">
    <property type="nucleotide sequence ID" value="XM_777917.4"/>
</dbReference>
<proteinExistence type="inferred from homology"/>
<evidence type="ECO:0000256" key="3">
    <source>
        <dbReference type="ARBA" id="ARBA00022692"/>
    </source>
</evidence>
<evidence type="ECO:0000313" key="8">
    <source>
        <dbReference type="Proteomes" id="UP000007110"/>
    </source>
</evidence>
<comment type="similarity">
    <text evidence="2">Belongs to the UPF0220 family.</text>
</comment>
<feature type="transmembrane region" description="Helical" evidence="6">
    <location>
        <begin position="98"/>
        <end position="119"/>
    </location>
</feature>
<comment type="subcellular location">
    <subcellularLocation>
        <location evidence="1">Membrane</location>
        <topology evidence="1">Multi-pass membrane protein</topology>
    </subcellularLocation>
</comment>
<evidence type="ECO:0000256" key="6">
    <source>
        <dbReference type="SAM" id="Phobius"/>
    </source>
</evidence>
<evidence type="ECO:0000256" key="4">
    <source>
        <dbReference type="ARBA" id="ARBA00022989"/>
    </source>
</evidence>
<sequence>MSGFLDNVQCPRPECCDAIPEKRNFISSIAAGVLFFGGWWVIIDAAVVFPDNSEMKHAYHVCGVVSTIAFFMINAVSSGQVRGDSYGEGCMGQTGARIWLFIGFVLSFAGLIASMWILFEDYVVNPKNNPGVTNAYPGVAVFLQNFLIFIGGLVFKFGRAEELWE</sequence>
<evidence type="ECO:0000256" key="1">
    <source>
        <dbReference type="ARBA" id="ARBA00004141"/>
    </source>
</evidence>
<feature type="transmembrane region" description="Helical" evidence="6">
    <location>
        <begin position="25"/>
        <end position="43"/>
    </location>
</feature>
<keyword evidence="4 6" id="KW-1133">Transmembrane helix</keyword>
<dbReference type="InterPro" id="IPR007919">
    <property type="entry name" value="UPF0220"/>
</dbReference>
<organism evidence="7 8">
    <name type="scientific">Strongylocentrotus purpuratus</name>
    <name type="common">Purple sea urchin</name>
    <dbReference type="NCBI Taxonomy" id="7668"/>
    <lineage>
        <taxon>Eukaryota</taxon>
        <taxon>Metazoa</taxon>
        <taxon>Echinodermata</taxon>
        <taxon>Eleutherozoa</taxon>
        <taxon>Echinozoa</taxon>
        <taxon>Echinoidea</taxon>
        <taxon>Euechinoidea</taxon>
        <taxon>Echinacea</taxon>
        <taxon>Camarodonta</taxon>
        <taxon>Echinidea</taxon>
        <taxon>Strongylocentrotidae</taxon>
        <taxon>Strongylocentrotus</taxon>
    </lineage>
</organism>
<keyword evidence="8" id="KW-1185">Reference proteome</keyword>
<evidence type="ECO:0000256" key="5">
    <source>
        <dbReference type="ARBA" id="ARBA00023136"/>
    </source>
</evidence>
<dbReference type="GO" id="GO:0016020">
    <property type="term" value="C:membrane"/>
    <property type="evidence" value="ECO:0007669"/>
    <property type="project" value="UniProtKB-SubCell"/>
</dbReference>
<dbReference type="GeneID" id="577704"/>
<feature type="transmembrane region" description="Helical" evidence="6">
    <location>
        <begin position="139"/>
        <end position="158"/>
    </location>
</feature>